<accession>A0A655JU00</accession>
<protein>
    <submittedName>
        <fullName evidence="2">Uncharacterized protein</fullName>
    </submittedName>
</protein>
<feature type="region of interest" description="Disordered" evidence="1">
    <location>
        <begin position="33"/>
        <end position="58"/>
    </location>
</feature>
<gene>
    <name evidence="2" type="ORF">ERS007720_05036</name>
</gene>
<proteinExistence type="predicted"/>
<dbReference type="EMBL" id="CSAJ01001417">
    <property type="protein sequence ID" value="COX96240.1"/>
    <property type="molecule type" value="Genomic_DNA"/>
</dbReference>
<sequence>MRPQHRHLTGVRIGCPRLSQGVVGVGPDHDQAQLAQRREHRAAGANHQPRAAPQRGQPAPIACLRAQAGRQCYHTVLIDEGRRGLPQGVQIPLIGHDRQYRAPGTYGLRGSLGESVRPQLAR</sequence>
<dbReference type="Proteomes" id="UP000044938">
    <property type="component" value="Unassembled WGS sequence"/>
</dbReference>
<dbReference type="AlphaFoldDB" id="A0A655JU00"/>
<feature type="compositionally biased region" description="Low complexity" evidence="1">
    <location>
        <begin position="48"/>
        <end position="58"/>
    </location>
</feature>
<organism evidence="2 3">
    <name type="scientific">Mycobacterium tuberculosis</name>
    <dbReference type="NCBI Taxonomy" id="1773"/>
    <lineage>
        <taxon>Bacteria</taxon>
        <taxon>Bacillati</taxon>
        <taxon>Actinomycetota</taxon>
        <taxon>Actinomycetes</taxon>
        <taxon>Mycobacteriales</taxon>
        <taxon>Mycobacteriaceae</taxon>
        <taxon>Mycobacterium</taxon>
        <taxon>Mycobacterium tuberculosis complex</taxon>
    </lineage>
</organism>
<evidence type="ECO:0000256" key="1">
    <source>
        <dbReference type="SAM" id="MobiDB-lite"/>
    </source>
</evidence>
<reference evidence="2 3" key="1">
    <citation type="submission" date="2015-03" db="EMBL/GenBank/DDBJ databases">
        <authorList>
            <consortium name="Pathogen Informatics"/>
        </authorList>
    </citation>
    <scope>NUCLEOTIDE SEQUENCE [LARGE SCALE GENOMIC DNA]</scope>
    <source>
        <strain evidence="2 3">M09401471</strain>
    </source>
</reference>
<evidence type="ECO:0000313" key="3">
    <source>
        <dbReference type="Proteomes" id="UP000044938"/>
    </source>
</evidence>
<name>A0A655JU00_MYCTX</name>
<evidence type="ECO:0000313" key="2">
    <source>
        <dbReference type="EMBL" id="COX96240.1"/>
    </source>
</evidence>